<feature type="region of interest" description="Disordered" evidence="1">
    <location>
        <begin position="90"/>
        <end position="157"/>
    </location>
</feature>
<feature type="compositionally biased region" description="Pro residues" evidence="1">
    <location>
        <begin position="111"/>
        <end position="122"/>
    </location>
</feature>
<keyword evidence="2" id="KW-0472">Membrane</keyword>
<evidence type="ECO:0000256" key="1">
    <source>
        <dbReference type="SAM" id="MobiDB-lite"/>
    </source>
</evidence>
<reference evidence="3 4" key="1">
    <citation type="journal article" date="2013" name="Genome Biol.">
        <title>Genome of Acanthamoeba castellanii highlights extensive lateral gene transfer and early evolution of tyrosine kinase signaling.</title>
        <authorList>
            <person name="Clarke M."/>
            <person name="Lohan A.J."/>
            <person name="Liu B."/>
            <person name="Lagkouvardos I."/>
            <person name="Roy S."/>
            <person name="Zafar N."/>
            <person name="Bertelli C."/>
            <person name="Schilde C."/>
            <person name="Kianianmomeni A."/>
            <person name="Burglin T.R."/>
            <person name="Frech C."/>
            <person name="Turcotte B."/>
            <person name="Kopec K.O."/>
            <person name="Synnott J.M."/>
            <person name="Choo C."/>
            <person name="Paponov I."/>
            <person name="Finkler A."/>
            <person name="Soon Heng Tan C."/>
            <person name="Hutchins A.P."/>
            <person name="Weinmeier T."/>
            <person name="Rattei T."/>
            <person name="Chu J.S."/>
            <person name="Gimenez G."/>
            <person name="Irimia M."/>
            <person name="Rigden D.J."/>
            <person name="Fitzpatrick D.A."/>
            <person name="Lorenzo-Morales J."/>
            <person name="Bateman A."/>
            <person name="Chiu C.H."/>
            <person name="Tang P."/>
            <person name="Hegemann P."/>
            <person name="Fromm H."/>
            <person name="Raoult D."/>
            <person name="Greub G."/>
            <person name="Miranda-Saavedra D."/>
            <person name="Chen N."/>
            <person name="Nash P."/>
            <person name="Ginger M.L."/>
            <person name="Horn M."/>
            <person name="Schaap P."/>
            <person name="Caler L."/>
            <person name="Loftus B."/>
        </authorList>
    </citation>
    <scope>NUCLEOTIDE SEQUENCE [LARGE SCALE GENOMIC DNA]</scope>
    <source>
        <strain evidence="3 4">Neff</strain>
    </source>
</reference>
<accession>L8HEW6</accession>
<sequence length="157" mass="16290">MSAREKAALLCLPLKIGLLSSVIVLLPACNHANKPHSMKAAVRSIADLWRPVNTVIGPSCRFVGSLWLQLALLSCGEAVTLRVDAATAGGGDALQAPSLPTPTLPSRPSLPRRPPSPLPCSPARPGHLPRCSGSSSSTQMPLEIASSSLRQSSSTPS</sequence>
<organism evidence="3 4">
    <name type="scientific">Acanthamoeba castellanii (strain ATCC 30010 / Neff)</name>
    <dbReference type="NCBI Taxonomy" id="1257118"/>
    <lineage>
        <taxon>Eukaryota</taxon>
        <taxon>Amoebozoa</taxon>
        <taxon>Discosea</taxon>
        <taxon>Longamoebia</taxon>
        <taxon>Centramoebida</taxon>
        <taxon>Acanthamoebidae</taxon>
        <taxon>Acanthamoeba</taxon>
    </lineage>
</organism>
<dbReference type="AlphaFoldDB" id="L8HEW6"/>
<keyword evidence="4" id="KW-1185">Reference proteome</keyword>
<feature type="transmembrane region" description="Helical" evidence="2">
    <location>
        <begin position="7"/>
        <end position="28"/>
    </location>
</feature>
<evidence type="ECO:0000313" key="3">
    <source>
        <dbReference type="EMBL" id="ELR24054.1"/>
    </source>
</evidence>
<gene>
    <name evidence="3" type="ORF">ACA1_144460</name>
</gene>
<keyword evidence="2" id="KW-0812">Transmembrane</keyword>
<dbReference type="EMBL" id="KB007840">
    <property type="protein sequence ID" value="ELR24054.1"/>
    <property type="molecule type" value="Genomic_DNA"/>
</dbReference>
<evidence type="ECO:0000313" key="4">
    <source>
        <dbReference type="Proteomes" id="UP000011083"/>
    </source>
</evidence>
<feature type="compositionally biased region" description="Low complexity" evidence="1">
    <location>
        <begin position="146"/>
        <end position="157"/>
    </location>
</feature>
<dbReference type="Proteomes" id="UP000011083">
    <property type="component" value="Unassembled WGS sequence"/>
</dbReference>
<protein>
    <submittedName>
        <fullName evidence="3">Uncharacterized protein</fullName>
    </submittedName>
</protein>
<dbReference type="RefSeq" id="XP_004353582.1">
    <property type="nucleotide sequence ID" value="XM_004353530.1"/>
</dbReference>
<proteinExistence type="predicted"/>
<dbReference type="VEuPathDB" id="AmoebaDB:ACA1_144460"/>
<evidence type="ECO:0000256" key="2">
    <source>
        <dbReference type="SAM" id="Phobius"/>
    </source>
</evidence>
<dbReference type="KEGG" id="acan:ACA1_144460"/>
<name>L8HEW6_ACACF</name>
<dbReference type="GeneID" id="14925055"/>
<keyword evidence="2" id="KW-1133">Transmembrane helix</keyword>